<name>A0ABR0YDE3_HUSHU</name>
<dbReference type="InterPro" id="IPR036612">
    <property type="entry name" value="KH_dom_type_1_sf"/>
</dbReference>
<dbReference type="Pfam" id="PF00013">
    <property type="entry name" value="KH_1"/>
    <property type="match status" value="3"/>
</dbReference>
<protein>
    <submittedName>
        <fullName evidence="11">RNA-binding protein Nova-1-like isoform X1</fullName>
    </submittedName>
</protein>
<dbReference type="CDD" id="cd22435">
    <property type="entry name" value="KH-I_NOVA_rpt1"/>
    <property type="match status" value="1"/>
</dbReference>
<dbReference type="InterPro" id="IPR047276">
    <property type="entry name" value="KH-I_NOVA_rpt2"/>
</dbReference>
<evidence type="ECO:0000256" key="8">
    <source>
        <dbReference type="PROSITE-ProRule" id="PRU00117"/>
    </source>
</evidence>
<dbReference type="PROSITE" id="PS50084">
    <property type="entry name" value="KH_TYPE_1"/>
    <property type="match status" value="3"/>
</dbReference>
<gene>
    <name evidence="11" type="ORF">HHUSO_G30928</name>
</gene>
<evidence type="ECO:0000256" key="6">
    <source>
        <dbReference type="ARBA" id="ARBA00023242"/>
    </source>
</evidence>
<evidence type="ECO:0000313" key="11">
    <source>
        <dbReference type="EMBL" id="KAK6470651.1"/>
    </source>
</evidence>
<comment type="subunit">
    <text evidence="7">Interacts with PTBP2; the interaction is direct.</text>
</comment>
<keyword evidence="2" id="KW-0507">mRNA processing</keyword>
<dbReference type="InterPro" id="IPR004088">
    <property type="entry name" value="KH_dom_type_1"/>
</dbReference>
<keyword evidence="12" id="KW-1185">Reference proteome</keyword>
<dbReference type="SUPFAM" id="SSF54791">
    <property type="entry name" value="Eukaryotic type KH-domain (KH-domain type I)"/>
    <property type="match status" value="3"/>
</dbReference>
<dbReference type="SMART" id="SM00322">
    <property type="entry name" value="KH"/>
    <property type="match status" value="3"/>
</dbReference>
<dbReference type="Proteomes" id="UP001369086">
    <property type="component" value="Unassembled WGS sequence"/>
</dbReference>
<keyword evidence="6" id="KW-0539">Nucleus</keyword>
<dbReference type="Gene3D" id="3.30.1370.10">
    <property type="entry name" value="K Homology domain, type 1"/>
    <property type="match status" value="3"/>
</dbReference>
<keyword evidence="4 8" id="KW-0694">RNA-binding</keyword>
<evidence type="ECO:0000256" key="3">
    <source>
        <dbReference type="ARBA" id="ARBA00022737"/>
    </source>
</evidence>
<dbReference type="InterPro" id="IPR047275">
    <property type="entry name" value="KH-I_NOVA_rpt1"/>
</dbReference>
<dbReference type="InterPro" id="IPR004087">
    <property type="entry name" value="KH_dom"/>
</dbReference>
<evidence type="ECO:0000256" key="9">
    <source>
        <dbReference type="SAM" id="MobiDB-lite"/>
    </source>
</evidence>
<keyword evidence="5" id="KW-0508">mRNA splicing</keyword>
<dbReference type="CDD" id="cd09031">
    <property type="entry name" value="KH-I_NOVA_rpt3"/>
    <property type="match status" value="1"/>
</dbReference>
<feature type="compositionally biased region" description="Basic and acidic residues" evidence="9">
    <location>
        <begin position="27"/>
        <end position="39"/>
    </location>
</feature>
<proteinExistence type="predicted"/>
<accession>A0ABR0YDE3</accession>
<feature type="region of interest" description="Disordered" evidence="9">
    <location>
        <begin position="19"/>
        <end position="53"/>
    </location>
</feature>
<comment type="subcellular location">
    <subcellularLocation>
        <location evidence="1">Nucleus</location>
    </subcellularLocation>
</comment>
<evidence type="ECO:0000256" key="1">
    <source>
        <dbReference type="ARBA" id="ARBA00004123"/>
    </source>
</evidence>
<organism evidence="11 12">
    <name type="scientific">Huso huso</name>
    <name type="common">Beluga</name>
    <name type="synonym">Acipenser huso</name>
    <dbReference type="NCBI Taxonomy" id="61971"/>
    <lineage>
        <taxon>Eukaryota</taxon>
        <taxon>Metazoa</taxon>
        <taxon>Chordata</taxon>
        <taxon>Craniata</taxon>
        <taxon>Vertebrata</taxon>
        <taxon>Euteleostomi</taxon>
        <taxon>Actinopterygii</taxon>
        <taxon>Chondrostei</taxon>
        <taxon>Acipenseriformes</taxon>
        <taxon>Acipenseridae</taxon>
        <taxon>Huso</taxon>
    </lineage>
</organism>
<evidence type="ECO:0000256" key="7">
    <source>
        <dbReference type="ARBA" id="ARBA00034798"/>
    </source>
</evidence>
<comment type="caution">
    <text evidence="11">The sequence shown here is derived from an EMBL/GenBank/DDBJ whole genome shotgun (WGS) entry which is preliminary data.</text>
</comment>
<dbReference type="InterPro" id="IPR047274">
    <property type="entry name" value="KH-I_NOVA_rpt3"/>
</dbReference>
<dbReference type="EMBL" id="JAHFZB010000035">
    <property type="protein sequence ID" value="KAK6470651.1"/>
    <property type="molecule type" value="Genomic_DNA"/>
</dbReference>
<reference evidence="11 12" key="1">
    <citation type="submission" date="2021-05" db="EMBL/GenBank/DDBJ databases">
        <authorList>
            <person name="Zahm M."/>
            <person name="Klopp C."/>
            <person name="Cabau C."/>
            <person name="Kuhl H."/>
            <person name="Suciu R."/>
            <person name="Ciorpac M."/>
            <person name="Holostenco D."/>
            <person name="Gessner J."/>
            <person name="Wuertz S."/>
            <person name="Hohne C."/>
            <person name="Stock M."/>
            <person name="Gislard M."/>
            <person name="Lluch J."/>
            <person name="Milhes M."/>
            <person name="Lampietro C."/>
            <person name="Lopez Roques C."/>
            <person name="Donnadieu C."/>
            <person name="Du K."/>
            <person name="Schartl M."/>
            <person name="Guiguen Y."/>
        </authorList>
    </citation>
    <scope>NUCLEOTIDE SEQUENCE [LARGE SCALE GENOMIC DNA]</scope>
    <source>
        <strain evidence="11">Hh-F2</strain>
        <tissue evidence="11">Blood</tissue>
    </source>
</reference>
<evidence type="ECO:0000313" key="12">
    <source>
        <dbReference type="Proteomes" id="UP001369086"/>
    </source>
</evidence>
<sequence>MKMMTGGAVHQNGIFSNAHHHNQQPHMESDPPDSRKRPLETPTEASSTKRTNTGEEGEYFLKVLIPSYAAGSIIGKGGQTIVQLQKETGATIKLSKSKDFYPGTTERVCLIQGTVEALNGVHNFIAEKVREMPQSAQKSEPVSILQPQTTVNPDRIKQAKLIVPNSTAGLIIGKGGATVKAIMEQSGAWVQLSQKPEGINLQERVVTISGEPEQNRKAVEIIVQKIQEDPQSSSCLNISYSNISGPVANSNPTGSPYANSAEVLPSAAAAAAATASSLLGQASLAGVGAFPTTMSSFSGNDLLTISSALNTLASYGYNTNSLGLGLNPSAASGVLAAVAASANPAAAAAANLLASYASDFNHQPPPTRHLGGFTLGSLAAATGATNGYLNAASPLMASSFLATEKLAEGAKDVVEIAVPENLVGAILGKGGKTLVEYQELTGARIQISKKGEFIPGTRNRKVTITGSPAATQAAQYLISQRITYEQGVRATNPQKVG</sequence>
<feature type="domain" description="K Homology" evidence="10">
    <location>
        <begin position="57"/>
        <end position="130"/>
    </location>
</feature>
<feature type="domain" description="K Homology" evidence="10">
    <location>
        <begin position="410"/>
        <end position="483"/>
    </location>
</feature>
<dbReference type="PANTHER" id="PTHR10288">
    <property type="entry name" value="KH DOMAIN CONTAINING RNA BINDING PROTEIN"/>
    <property type="match status" value="1"/>
</dbReference>
<evidence type="ECO:0000256" key="2">
    <source>
        <dbReference type="ARBA" id="ARBA00022664"/>
    </source>
</evidence>
<keyword evidence="3" id="KW-0677">Repeat</keyword>
<evidence type="ECO:0000256" key="4">
    <source>
        <dbReference type="ARBA" id="ARBA00022884"/>
    </source>
</evidence>
<dbReference type="CDD" id="cd22436">
    <property type="entry name" value="KH-I_NOVA_rpt2"/>
    <property type="match status" value="1"/>
</dbReference>
<feature type="domain" description="K Homology" evidence="10">
    <location>
        <begin position="155"/>
        <end position="227"/>
    </location>
</feature>
<evidence type="ECO:0000256" key="5">
    <source>
        <dbReference type="ARBA" id="ARBA00023187"/>
    </source>
</evidence>
<evidence type="ECO:0000259" key="10">
    <source>
        <dbReference type="SMART" id="SM00322"/>
    </source>
</evidence>